<dbReference type="InterPro" id="IPR029033">
    <property type="entry name" value="His_PPase_superfam"/>
</dbReference>
<dbReference type="SUPFAM" id="SSF53254">
    <property type="entry name" value="Phosphoglycerate mutase-like"/>
    <property type="match status" value="1"/>
</dbReference>
<protein>
    <submittedName>
        <fullName evidence="1">Uncharacterized protein</fullName>
    </submittedName>
</protein>
<evidence type="ECO:0000313" key="2">
    <source>
        <dbReference type="Proteomes" id="UP001642484"/>
    </source>
</evidence>
<proteinExistence type="predicted"/>
<organism evidence="1 2">
    <name type="scientific">Durusdinium trenchii</name>
    <dbReference type="NCBI Taxonomy" id="1381693"/>
    <lineage>
        <taxon>Eukaryota</taxon>
        <taxon>Sar</taxon>
        <taxon>Alveolata</taxon>
        <taxon>Dinophyceae</taxon>
        <taxon>Suessiales</taxon>
        <taxon>Symbiodiniaceae</taxon>
        <taxon>Durusdinium</taxon>
    </lineage>
</organism>
<sequence length="300" mass="32053">MALSIAPPARAAAGVEVKRSSLSEAVGIPTRARVDGGGAGGGRAAVSLGLWATLQAIVVGRARTRRSLSSVPRAAEGGGEGFVAGFYARAPGKSFKWVYFIRHSEALVNAAGRVFPKDDPRKKAVRMDMKYLDSPLSEKGLSQAQEMRMKAPKVDLVVASPLTRALQTATAIFGCDTPGGPPLVALEALREFCGKQFQPCDSRRAPEELLTVFPHVDFANVPPGADTLLGPGKVETPESADARIARFFAWLREQPQQNIACVAHFQILSRIFVHLKGSGLDSAYGDFANLEVRSIPIAFN</sequence>
<gene>
    <name evidence="1" type="ORF">CCMP2556_LOCUS25988</name>
</gene>
<accession>A0ABP0MI12</accession>
<comment type="caution">
    <text evidence="1">The sequence shown here is derived from an EMBL/GenBank/DDBJ whole genome shotgun (WGS) entry which is preliminary data.</text>
</comment>
<name>A0ABP0MI12_9DINO</name>
<dbReference type="Proteomes" id="UP001642484">
    <property type="component" value="Unassembled WGS sequence"/>
</dbReference>
<dbReference type="InterPro" id="IPR013078">
    <property type="entry name" value="His_Pase_superF_clade-1"/>
</dbReference>
<dbReference type="Pfam" id="PF00300">
    <property type="entry name" value="His_Phos_1"/>
    <property type="match status" value="1"/>
</dbReference>
<dbReference type="PANTHER" id="PTHR48100">
    <property type="entry name" value="BROAD-SPECIFICITY PHOSPHATASE YOR283W-RELATED"/>
    <property type="match status" value="1"/>
</dbReference>
<evidence type="ECO:0000313" key="1">
    <source>
        <dbReference type="EMBL" id="CAK9051116.1"/>
    </source>
</evidence>
<dbReference type="PANTHER" id="PTHR48100:SF1">
    <property type="entry name" value="HISTIDINE PHOSPHATASE FAMILY PROTEIN-RELATED"/>
    <property type="match status" value="1"/>
</dbReference>
<reference evidence="1 2" key="1">
    <citation type="submission" date="2024-02" db="EMBL/GenBank/DDBJ databases">
        <authorList>
            <person name="Chen Y."/>
            <person name="Shah S."/>
            <person name="Dougan E. K."/>
            <person name="Thang M."/>
            <person name="Chan C."/>
        </authorList>
    </citation>
    <scope>NUCLEOTIDE SEQUENCE [LARGE SCALE GENOMIC DNA]</scope>
</reference>
<dbReference type="CDD" id="cd07067">
    <property type="entry name" value="HP_PGM_like"/>
    <property type="match status" value="1"/>
</dbReference>
<dbReference type="InterPro" id="IPR050275">
    <property type="entry name" value="PGM_Phosphatase"/>
</dbReference>
<dbReference type="SMART" id="SM00855">
    <property type="entry name" value="PGAM"/>
    <property type="match status" value="1"/>
</dbReference>
<keyword evidence="2" id="KW-1185">Reference proteome</keyword>
<dbReference type="Gene3D" id="3.40.50.1240">
    <property type="entry name" value="Phosphoglycerate mutase-like"/>
    <property type="match status" value="1"/>
</dbReference>
<dbReference type="EMBL" id="CAXAMN010017779">
    <property type="protein sequence ID" value="CAK9051116.1"/>
    <property type="molecule type" value="Genomic_DNA"/>
</dbReference>